<reference evidence="11" key="1">
    <citation type="submission" date="2015-10" db="EMBL/GenBank/DDBJ databases">
        <authorList>
            <person name="Luecker S."/>
            <person name="Luecker S."/>
        </authorList>
    </citation>
    <scope>NUCLEOTIDE SEQUENCE [LARGE SCALE GENOMIC DNA]</scope>
</reference>
<evidence type="ECO:0000313" key="11">
    <source>
        <dbReference type="Proteomes" id="UP000198736"/>
    </source>
</evidence>
<feature type="domain" description="YetF C-terminal" evidence="9">
    <location>
        <begin position="85"/>
        <end position="154"/>
    </location>
</feature>
<evidence type="ECO:0000256" key="6">
    <source>
        <dbReference type="ARBA" id="ARBA00023136"/>
    </source>
</evidence>
<dbReference type="PANTHER" id="PTHR34582:SF6">
    <property type="entry name" value="UPF0702 TRANSMEMBRANE PROTEIN YCAP"/>
    <property type="match status" value="1"/>
</dbReference>
<dbReference type="STRING" id="1742973.COMA2_30297"/>
<evidence type="ECO:0000256" key="5">
    <source>
        <dbReference type="ARBA" id="ARBA00022989"/>
    </source>
</evidence>
<evidence type="ECO:0000256" key="3">
    <source>
        <dbReference type="ARBA" id="ARBA00022475"/>
    </source>
</evidence>
<sequence>MSGSLLQDILVQVGLAFAYYAILVLIMRLAGKRLAGQTTTFDLVILITISVVLQTTALREGALNALTFVATVFGAHQLLALACARSTFIRRIVRSRPQPLIQDACVDYEALKSEGLTYEELLAGLRKLGHSSPEGIRSATLEETGHISAIPLEREDPAHPPKEVPPPLPAQGET</sequence>
<accession>A0A0S4LKQ2</accession>
<dbReference type="Pfam" id="PF04239">
    <property type="entry name" value="DUF421"/>
    <property type="match status" value="1"/>
</dbReference>
<dbReference type="InterPro" id="IPR007353">
    <property type="entry name" value="DUF421"/>
</dbReference>
<dbReference type="GO" id="GO:0005886">
    <property type="term" value="C:plasma membrane"/>
    <property type="evidence" value="ECO:0007669"/>
    <property type="project" value="UniProtKB-SubCell"/>
</dbReference>
<evidence type="ECO:0000256" key="4">
    <source>
        <dbReference type="ARBA" id="ARBA00022692"/>
    </source>
</evidence>
<dbReference type="Gene3D" id="3.30.240.20">
    <property type="entry name" value="bsu07140 like domains"/>
    <property type="match status" value="1"/>
</dbReference>
<feature type="compositionally biased region" description="Basic and acidic residues" evidence="7">
    <location>
        <begin position="152"/>
        <end position="162"/>
    </location>
</feature>
<dbReference type="Proteomes" id="UP000198736">
    <property type="component" value="Unassembled WGS sequence"/>
</dbReference>
<dbReference type="RefSeq" id="WP_090899227.1">
    <property type="nucleotide sequence ID" value="NZ_CZPZ01000023.1"/>
</dbReference>
<comment type="subcellular location">
    <subcellularLocation>
        <location evidence="1">Cell membrane</location>
        <topology evidence="1">Multi-pass membrane protein</topology>
    </subcellularLocation>
</comment>
<keyword evidence="5 8" id="KW-1133">Transmembrane helix</keyword>
<feature type="transmembrane region" description="Helical" evidence="8">
    <location>
        <begin position="39"/>
        <end position="57"/>
    </location>
</feature>
<gene>
    <name evidence="10" type="ORF">COMA2_30297</name>
</gene>
<dbReference type="PANTHER" id="PTHR34582">
    <property type="entry name" value="UPF0702 TRANSMEMBRANE PROTEIN YCAP"/>
    <property type="match status" value="1"/>
</dbReference>
<evidence type="ECO:0000256" key="8">
    <source>
        <dbReference type="SAM" id="Phobius"/>
    </source>
</evidence>
<evidence type="ECO:0000313" key="10">
    <source>
        <dbReference type="EMBL" id="CUS37486.1"/>
    </source>
</evidence>
<evidence type="ECO:0000256" key="2">
    <source>
        <dbReference type="ARBA" id="ARBA00006448"/>
    </source>
</evidence>
<evidence type="ECO:0000256" key="1">
    <source>
        <dbReference type="ARBA" id="ARBA00004651"/>
    </source>
</evidence>
<evidence type="ECO:0000259" key="9">
    <source>
        <dbReference type="Pfam" id="PF04239"/>
    </source>
</evidence>
<keyword evidence="4 8" id="KW-0812">Transmembrane</keyword>
<keyword evidence="3" id="KW-1003">Cell membrane</keyword>
<feature type="transmembrane region" description="Helical" evidence="8">
    <location>
        <begin position="6"/>
        <end position="27"/>
    </location>
</feature>
<organism evidence="10 11">
    <name type="scientific">Candidatus Nitrospira nitrificans</name>
    <dbReference type="NCBI Taxonomy" id="1742973"/>
    <lineage>
        <taxon>Bacteria</taxon>
        <taxon>Pseudomonadati</taxon>
        <taxon>Nitrospirota</taxon>
        <taxon>Nitrospiria</taxon>
        <taxon>Nitrospirales</taxon>
        <taxon>Nitrospiraceae</taxon>
        <taxon>Nitrospira</taxon>
    </lineage>
</organism>
<dbReference type="OrthoDB" id="9793799at2"/>
<protein>
    <recommendedName>
        <fullName evidence="9">YetF C-terminal domain-containing protein</fullName>
    </recommendedName>
</protein>
<keyword evidence="11" id="KW-1185">Reference proteome</keyword>
<dbReference type="AlphaFoldDB" id="A0A0S4LKQ2"/>
<comment type="similarity">
    <text evidence="2">Belongs to the UPF0702 family.</text>
</comment>
<feature type="transmembrane region" description="Helical" evidence="8">
    <location>
        <begin position="63"/>
        <end position="84"/>
    </location>
</feature>
<keyword evidence="6 8" id="KW-0472">Membrane</keyword>
<proteinExistence type="inferred from homology"/>
<dbReference type="EMBL" id="CZPZ01000023">
    <property type="protein sequence ID" value="CUS37486.1"/>
    <property type="molecule type" value="Genomic_DNA"/>
</dbReference>
<name>A0A0S4LKQ2_9BACT</name>
<feature type="compositionally biased region" description="Pro residues" evidence="7">
    <location>
        <begin position="163"/>
        <end position="174"/>
    </location>
</feature>
<feature type="region of interest" description="Disordered" evidence="7">
    <location>
        <begin position="147"/>
        <end position="174"/>
    </location>
</feature>
<dbReference type="InterPro" id="IPR023090">
    <property type="entry name" value="UPF0702_alpha/beta_dom_sf"/>
</dbReference>
<evidence type="ECO:0000256" key="7">
    <source>
        <dbReference type="SAM" id="MobiDB-lite"/>
    </source>
</evidence>